<dbReference type="EMBL" id="BGPR01135266">
    <property type="protein sequence ID" value="GBN55317.1"/>
    <property type="molecule type" value="Genomic_DNA"/>
</dbReference>
<proteinExistence type="predicted"/>
<organism evidence="1 2">
    <name type="scientific">Araneus ventricosus</name>
    <name type="common">Orbweaver spider</name>
    <name type="synonym">Epeira ventricosa</name>
    <dbReference type="NCBI Taxonomy" id="182803"/>
    <lineage>
        <taxon>Eukaryota</taxon>
        <taxon>Metazoa</taxon>
        <taxon>Ecdysozoa</taxon>
        <taxon>Arthropoda</taxon>
        <taxon>Chelicerata</taxon>
        <taxon>Arachnida</taxon>
        <taxon>Araneae</taxon>
        <taxon>Araneomorphae</taxon>
        <taxon>Entelegynae</taxon>
        <taxon>Araneoidea</taxon>
        <taxon>Araneidae</taxon>
        <taxon>Araneus</taxon>
    </lineage>
</organism>
<keyword evidence="2" id="KW-1185">Reference proteome</keyword>
<protein>
    <submittedName>
        <fullName evidence="1">Uncharacterized protein</fullName>
    </submittedName>
</protein>
<comment type="caution">
    <text evidence="1">The sequence shown here is derived from an EMBL/GenBank/DDBJ whole genome shotgun (WGS) entry which is preliminary data.</text>
</comment>
<evidence type="ECO:0000313" key="1">
    <source>
        <dbReference type="EMBL" id="GBN55317.1"/>
    </source>
</evidence>
<name>A0A4Y2PYI4_ARAVE</name>
<reference evidence="1 2" key="1">
    <citation type="journal article" date="2019" name="Sci. Rep.">
        <title>Orb-weaving spider Araneus ventricosus genome elucidates the spidroin gene catalogue.</title>
        <authorList>
            <person name="Kono N."/>
            <person name="Nakamura H."/>
            <person name="Ohtoshi R."/>
            <person name="Moran D.A.P."/>
            <person name="Shinohara A."/>
            <person name="Yoshida Y."/>
            <person name="Fujiwara M."/>
            <person name="Mori M."/>
            <person name="Tomita M."/>
            <person name="Arakawa K."/>
        </authorList>
    </citation>
    <scope>NUCLEOTIDE SEQUENCE [LARGE SCALE GENOMIC DNA]</scope>
</reference>
<accession>A0A4Y2PYI4</accession>
<dbReference type="Proteomes" id="UP000499080">
    <property type="component" value="Unassembled WGS sequence"/>
</dbReference>
<sequence length="101" mass="11381">MQFSFLLAIREERLKKQKKKENTEHLTYLSGRIPLHCLGSDVSSAGSHRGRVVKRARNFVERKKAVRSLAAPLDPHSGILDTSPHPRRSLFGVGACPKFFN</sequence>
<gene>
    <name evidence="1" type="ORF">AVEN_266960_1</name>
</gene>
<evidence type="ECO:0000313" key="2">
    <source>
        <dbReference type="Proteomes" id="UP000499080"/>
    </source>
</evidence>
<dbReference type="AlphaFoldDB" id="A0A4Y2PYI4"/>